<dbReference type="Proteomes" id="UP000250140">
    <property type="component" value="Unassembled WGS sequence"/>
</dbReference>
<evidence type="ECO:0000313" key="5">
    <source>
        <dbReference type="Proteomes" id="UP000250140"/>
    </source>
</evidence>
<evidence type="ECO:0000313" key="4">
    <source>
        <dbReference type="EMBL" id="OCL07905.1"/>
    </source>
</evidence>
<feature type="non-terminal residue" evidence="4">
    <location>
        <position position="225"/>
    </location>
</feature>
<dbReference type="EMBL" id="KV749763">
    <property type="protein sequence ID" value="OCL07905.1"/>
    <property type="molecule type" value="Genomic_DNA"/>
</dbReference>
<sequence length="225" mass="24699">PDAPVFDVDMHDTDIQTIAGLKTLGKIVVCYFSAGTYEPWRDDAGSFLPSDLGLALEGWPDERWLKLSSPNVRSIMTARIKRAAGKGCDAIDPDNTDGYSNKNGLNLQKNDSIDFIKFLASTASSQGLQIGLKNSLEIIPDVMSLVQFAVNEQCALNVECDDYNDFTAAGKPVFHIEYPNKIPQVPDQDRKNDCQGHGIEKFSTVLKNKTLNGWVEYCDGSSATT</sequence>
<dbReference type="Pfam" id="PF03537">
    <property type="entry name" value="Glyco_hydro_114"/>
    <property type="match status" value="1"/>
</dbReference>
<keyword evidence="4" id="KW-0378">Hydrolase</keyword>
<protein>
    <recommendedName>
        <fullName evidence="2">alpha-galactosidase</fullName>
        <ecNumber evidence="2">3.2.1.22</ecNumber>
    </recommendedName>
</protein>
<feature type="non-terminal residue" evidence="4">
    <location>
        <position position="1"/>
    </location>
</feature>
<organism evidence="4 5">
    <name type="scientific">Glonium stellatum</name>
    <dbReference type="NCBI Taxonomy" id="574774"/>
    <lineage>
        <taxon>Eukaryota</taxon>
        <taxon>Fungi</taxon>
        <taxon>Dikarya</taxon>
        <taxon>Ascomycota</taxon>
        <taxon>Pezizomycotina</taxon>
        <taxon>Dothideomycetes</taxon>
        <taxon>Pleosporomycetidae</taxon>
        <taxon>Gloniales</taxon>
        <taxon>Gloniaceae</taxon>
        <taxon>Glonium</taxon>
    </lineage>
</organism>
<gene>
    <name evidence="4" type="ORF">AOQ84DRAFT_274096</name>
</gene>
<dbReference type="AlphaFoldDB" id="A0A8E2F068"/>
<dbReference type="InterPro" id="IPR013785">
    <property type="entry name" value="Aldolase_TIM"/>
</dbReference>
<evidence type="ECO:0000259" key="3">
    <source>
        <dbReference type="Pfam" id="PF03537"/>
    </source>
</evidence>
<keyword evidence="5" id="KW-1185">Reference proteome</keyword>
<dbReference type="OrthoDB" id="2108802at2759"/>
<evidence type="ECO:0000256" key="1">
    <source>
        <dbReference type="ARBA" id="ARBA00001255"/>
    </source>
</evidence>
<dbReference type="InterPro" id="IPR017853">
    <property type="entry name" value="GH"/>
</dbReference>
<dbReference type="InterPro" id="IPR004352">
    <property type="entry name" value="GH114_TIM-barrel"/>
</dbReference>
<feature type="domain" description="Glycoside-hydrolase family GH114 TIM-barrel" evidence="3">
    <location>
        <begin position="2"/>
        <end position="214"/>
    </location>
</feature>
<comment type="catalytic activity">
    <reaction evidence="1">
        <text>Hydrolysis of terminal, non-reducing alpha-D-galactose residues in alpha-D-galactosides, including galactose oligosaccharides, galactomannans and galactolipids.</text>
        <dbReference type="EC" id="3.2.1.22"/>
    </reaction>
</comment>
<dbReference type="GO" id="GO:0004557">
    <property type="term" value="F:alpha-galactosidase activity"/>
    <property type="evidence" value="ECO:0007669"/>
    <property type="project" value="UniProtKB-EC"/>
</dbReference>
<accession>A0A8E2F068</accession>
<dbReference type="Gene3D" id="3.20.20.70">
    <property type="entry name" value="Aldolase class I"/>
    <property type="match status" value="1"/>
</dbReference>
<dbReference type="PANTHER" id="PTHR35273:SF2">
    <property type="entry name" value="ALPHA-GALACTOSIDASE"/>
    <property type="match status" value="1"/>
</dbReference>
<dbReference type="PANTHER" id="PTHR35273">
    <property type="entry name" value="ALPHA-1,4 POLYGALACTOSAMINIDASE, PUTATIVE (AFU_ORTHOLOGUE AFUA_3G07890)-RELATED"/>
    <property type="match status" value="1"/>
</dbReference>
<dbReference type="SUPFAM" id="SSF51445">
    <property type="entry name" value="(Trans)glycosidases"/>
    <property type="match status" value="1"/>
</dbReference>
<dbReference type="EC" id="3.2.1.22" evidence="2"/>
<name>A0A8E2F068_9PEZI</name>
<proteinExistence type="predicted"/>
<evidence type="ECO:0000256" key="2">
    <source>
        <dbReference type="ARBA" id="ARBA00012755"/>
    </source>
</evidence>
<reference evidence="4 5" key="1">
    <citation type="journal article" date="2016" name="Nat. Commun.">
        <title>Ectomycorrhizal ecology is imprinted in the genome of the dominant symbiotic fungus Cenococcum geophilum.</title>
        <authorList>
            <consortium name="DOE Joint Genome Institute"/>
            <person name="Peter M."/>
            <person name="Kohler A."/>
            <person name="Ohm R.A."/>
            <person name="Kuo A."/>
            <person name="Krutzmann J."/>
            <person name="Morin E."/>
            <person name="Arend M."/>
            <person name="Barry K.W."/>
            <person name="Binder M."/>
            <person name="Choi C."/>
            <person name="Clum A."/>
            <person name="Copeland A."/>
            <person name="Grisel N."/>
            <person name="Haridas S."/>
            <person name="Kipfer T."/>
            <person name="LaButti K."/>
            <person name="Lindquist E."/>
            <person name="Lipzen A."/>
            <person name="Maire R."/>
            <person name="Meier B."/>
            <person name="Mihaltcheva S."/>
            <person name="Molinier V."/>
            <person name="Murat C."/>
            <person name="Poggeler S."/>
            <person name="Quandt C.A."/>
            <person name="Sperisen C."/>
            <person name="Tritt A."/>
            <person name="Tisserant E."/>
            <person name="Crous P.W."/>
            <person name="Henrissat B."/>
            <person name="Nehls U."/>
            <person name="Egli S."/>
            <person name="Spatafora J.W."/>
            <person name="Grigoriev I.V."/>
            <person name="Martin F.M."/>
        </authorList>
    </citation>
    <scope>NUCLEOTIDE SEQUENCE [LARGE SCALE GENOMIC DNA]</scope>
    <source>
        <strain evidence="4 5">CBS 207.34</strain>
    </source>
</reference>